<evidence type="ECO:0000313" key="1">
    <source>
        <dbReference type="EMBL" id="VTR92001.1"/>
    </source>
</evidence>
<dbReference type="Proteomes" id="UP000464178">
    <property type="component" value="Chromosome"/>
</dbReference>
<dbReference type="AlphaFoldDB" id="A0A6P2CSU6"/>
<sequence>MRDINSAISDFIAHNNANPLPPKAPTREYLTALRAHLDAILPEWREQAFADGSSQSMGIEVEFWLTCGRKVRGTLVQRPSPVRKGKRN</sequence>
<accession>A0A6P2CSU6</accession>
<protein>
    <submittedName>
        <fullName evidence="1">Uncharacterized protein</fullName>
    </submittedName>
</protein>
<dbReference type="EMBL" id="LR593886">
    <property type="protein sequence ID" value="VTR92001.1"/>
    <property type="molecule type" value="Genomic_DNA"/>
</dbReference>
<name>A0A6P2CSU6_9BACT</name>
<reference evidence="1 2" key="1">
    <citation type="submission" date="2019-05" db="EMBL/GenBank/DDBJ databases">
        <authorList>
            <consortium name="Science for Life Laboratories"/>
        </authorList>
    </citation>
    <scope>NUCLEOTIDE SEQUENCE [LARGE SCALE GENOMIC DNA]</scope>
    <source>
        <strain evidence="1">Soil9</strain>
    </source>
</reference>
<proteinExistence type="predicted"/>
<dbReference type="KEGG" id="gms:SOIL9_57130"/>
<evidence type="ECO:0000313" key="2">
    <source>
        <dbReference type="Proteomes" id="UP000464178"/>
    </source>
</evidence>
<organism evidence="1 2">
    <name type="scientific">Gemmata massiliana</name>
    <dbReference type="NCBI Taxonomy" id="1210884"/>
    <lineage>
        <taxon>Bacteria</taxon>
        <taxon>Pseudomonadati</taxon>
        <taxon>Planctomycetota</taxon>
        <taxon>Planctomycetia</taxon>
        <taxon>Gemmatales</taxon>
        <taxon>Gemmataceae</taxon>
        <taxon>Gemmata</taxon>
    </lineage>
</organism>
<gene>
    <name evidence="1" type="ORF">SOIL9_57130</name>
</gene>
<keyword evidence="2" id="KW-1185">Reference proteome</keyword>